<dbReference type="Pfam" id="PF00083">
    <property type="entry name" value="Sugar_tr"/>
    <property type="match status" value="1"/>
</dbReference>
<dbReference type="InterPro" id="IPR044778">
    <property type="entry name" value="MFS_STP/MST-like_plant"/>
</dbReference>
<evidence type="ECO:0000256" key="7">
    <source>
        <dbReference type="ARBA" id="ARBA00022989"/>
    </source>
</evidence>
<evidence type="ECO:0000256" key="6">
    <source>
        <dbReference type="ARBA" id="ARBA00022847"/>
    </source>
</evidence>
<keyword evidence="7 10" id="KW-1133">Transmembrane helix</keyword>
<dbReference type="AlphaFoldDB" id="A0AAW1PM69"/>
<dbReference type="PANTHER" id="PTHR23500:SF357">
    <property type="entry name" value="IP12678P"/>
    <property type="match status" value="1"/>
</dbReference>
<comment type="similarity">
    <text evidence="2">Belongs to the major facilitator superfamily. Sugar transporter (TC 2.A.1.1) family.</text>
</comment>
<comment type="caution">
    <text evidence="12">The sequence shown here is derived from an EMBL/GenBank/DDBJ whole genome shotgun (WGS) entry which is preliminary data.</text>
</comment>
<feature type="transmembrane region" description="Helical" evidence="10">
    <location>
        <begin position="319"/>
        <end position="343"/>
    </location>
</feature>
<feature type="domain" description="Major facilitator superfamily (MFS) profile" evidence="11">
    <location>
        <begin position="26"/>
        <end position="472"/>
    </location>
</feature>
<dbReference type="PROSITE" id="PS00216">
    <property type="entry name" value="SUGAR_TRANSPORT_1"/>
    <property type="match status" value="1"/>
</dbReference>
<evidence type="ECO:0000256" key="8">
    <source>
        <dbReference type="ARBA" id="ARBA00023136"/>
    </source>
</evidence>
<name>A0AAW1PM69_9CHLO</name>
<feature type="transmembrane region" description="Helical" evidence="10">
    <location>
        <begin position="84"/>
        <end position="104"/>
    </location>
</feature>
<evidence type="ECO:0000256" key="9">
    <source>
        <dbReference type="SAM" id="MobiDB-lite"/>
    </source>
</evidence>
<reference evidence="12 13" key="1">
    <citation type="journal article" date="2024" name="Nat. Commun.">
        <title>Phylogenomics reveals the evolutionary origins of lichenization in chlorophyte algae.</title>
        <authorList>
            <person name="Puginier C."/>
            <person name="Libourel C."/>
            <person name="Otte J."/>
            <person name="Skaloud P."/>
            <person name="Haon M."/>
            <person name="Grisel S."/>
            <person name="Petersen M."/>
            <person name="Berrin J.G."/>
            <person name="Delaux P.M."/>
            <person name="Dal Grande F."/>
            <person name="Keller J."/>
        </authorList>
    </citation>
    <scope>NUCLEOTIDE SEQUENCE [LARGE SCALE GENOMIC DNA]</scope>
    <source>
        <strain evidence="12 13">SAG 2036</strain>
    </source>
</reference>
<evidence type="ECO:0000256" key="5">
    <source>
        <dbReference type="ARBA" id="ARBA00022692"/>
    </source>
</evidence>
<feature type="transmembrane region" description="Helical" evidence="10">
    <location>
        <begin position="21"/>
        <end position="39"/>
    </location>
</feature>
<dbReference type="GO" id="GO:0016020">
    <property type="term" value="C:membrane"/>
    <property type="evidence" value="ECO:0007669"/>
    <property type="project" value="UniProtKB-SubCell"/>
</dbReference>
<feature type="transmembrane region" description="Helical" evidence="10">
    <location>
        <begin position="142"/>
        <end position="160"/>
    </location>
</feature>
<dbReference type="GO" id="GO:0015293">
    <property type="term" value="F:symporter activity"/>
    <property type="evidence" value="ECO:0007669"/>
    <property type="project" value="UniProtKB-KW"/>
</dbReference>
<feature type="transmembrane region" description="Helical" evidence="10">
    <location>
        <begin position="172"/>
        <end position="190"/>
    </location>
</feature>
<dbReference type="InterPro" id="IPR020846">
    <property type="entry name" value="MFS_dom"/>
</dbReference>
<dbReference type="InterPro" id="IPR003663">
    <property type="entry name" value="Sugar/inositol_transpt"/>
</dbReference>
<accession>A0AAW1PM69</accession>
<dbReference type="EMBL" id="JALJOQ010000019">
    <property type="protein sequence ID" value="KAK9809510.1"/>
    <property type="molecule type" value="Genomic_DNA"/>
</dbReference>
<dbReference type="InterPro" id="IPR036259">
    <property type="entry name" value="MFS_trans_sf"/>
</dbReference>
<evidence type="ECO:0000256" key="10">
    <source>
        <dbReference type="SAM" id="Phobius"/>
    </source>
</evidence>
<dbReference type="NCBIfam" id="TIGR00879">
    <property type="entry name" value="SP"/>
    <property type="match status" value="1"/>
</dbReference>
<dbReference type="SUPFAM" id="SSF103473">
    <property type="entry name" value="MFS general substrate transporter"/>
    <property type="match status" value="1"/>
</dbReference>
<evidence type="ECO:0000256" key="2">
    <source>
        <dbReference type="ARBA" id="ARBA00010992"/>
    </source>
</evidence>
<dbReference type="PANTHER" id="PTHR23500">
    <property type="entry name" value="SOLUTE CARRIER FAMILY 2, FACILITATED GLUCOSE TRANSPORTER"/>
    <property type="match status" value="1"/>
</dbReference>
<dbReference type="Proteomes" id="UP001465755">
    <property type="component" value="Unassembled WGS sequence"/>
</dbReference>
<dbReference type="PROSITE" id="PS50850">
    <property type="entry name" value="MFS"/>
    <property type="match status" value="1"/>
</dbReference>
<feature type="transmembrane region" description="Helical" evidence="10">
    <location>
        <begin position="350"/>
        <end position="373"/>
    </location>
</feature>
<sequence>MAGGMAMGPGTGKRYKGRTTPFVVMTCIVAASGGALFGYDNGITGGVVAMEDFLAKFFPEVLAHIHDDSSPNADPYCSYDNQGLQWFTSSLFVAGVAAALPAGWLTKKYGRKTTMLVAGILFDIGVVFITAAWSLWVLILGRVFLGVAVSFASVAVTLYNSEMAPAHIRGRLNQIFQVVLSLGILVAQAINIGTQHIHPYGWRISLAFAGMPAIVLTLGGIFLPDTPNSLIQRGKEAEGRRVLVKIRGTTEVDEELEDIKAAVKQANSVTNPYRTILKRPYRPQLFIACTATLFQQWTGINTVIFYSPQLFVSLGTGQSAALVATIVTGIVNHFATYVSLWAADEFGRRLLFLEAGVQMVISLIIVAATLGIVGTHHVWVAWFSLIFICVYISGYAWSWGPLAWLYPSEVQPLETRSAGQSITTLVNLMFSFVIGQTYLTMLCSFKWGIFLFFSGMIVLATVTVYFLYPETKGLAMEDAPNVFKYHWYWKRFAEDNSRVRDTELLGQQSYRSDGATPVYRTSSGMDGNHGNGGAVPNGTTPKHRGGGAKDGVEVRGSPFHGAPFADYPFANEDHAGGNRGSPATTQKYLAQQGARSHVGENGNAASSGFQDNPFATSDLSNGSPGPSGRPEGLHIYEQQDYPEGDIVSLEVVPESSNLTPESSRLGRREPASDDPMWHDE</sequence>
<dbReference type="GO" id="GO:0015145">
    <property type="term" value="F:monosaccharide transmembrane transporter activity"/>
    <property type="evidence" value="ECO:0007669"/>
    <property type="project" value="InterPro"/>
</dbReference>
<dbReference type="InterPro" id="IPR045262">
    <property type="entry name" value="STP/PLT_plant"/>
</dbReference>
<dbReference type="PRINTS" id="PR00171">
    <property type="entry name" value="SUGRTRNSPORT"/>
</dbReference>
<keyword evidence="6" id="KW-0769">Symport</keyword>
<evidence type="ECO:0000313" key="13">
    <source>
        <dbReference type="Proteomes" id="UP001465755"/>
    </source>
</evidence>
<evidence type="ECO:0000313" key="12">
    <source>
        <dbReference type="EMBL" id="KAK9809510.1"/>
    </source>
</evidence>
<feature type="transmembrane region" description="Helical" evidence="10">
    <location>
        <begin position="285"/>
        <end position="307"/>
    </location>
</feature>
<keyword evidence="13" id="KW-1185">Reference proteome</keyword>
<dbReference type="CDD" id="cd17361">
    <property type="entry name" value="MFS_STP"/>
    <property type="match status" value="1"/>
</dbReference>
<proteinExistence type="inferred from homology"/>
<feature type="transmembrane region" description="Helical" evidence="10">
    <location>
        <begin position="116"/>
        <end position="136"/>
    </location>
</feature>
<feature type="compositionally biased region" description="Basic and acidic residues" evidence="9">
    <location>
        <begin position="664"/>
        <end position="680"/>
    </location>
</feature>
<dbReference type="Gene3D" id="1.20.1250.20">
    <property type="entry name" value="MFS general substrate transporter like domains"/>
    <property type="match status" value="1"/>
</dbReference>
<keyword evidence="3" id="KW-0813">Transport</keyword>
<protein>
    <recommendedName>
        <fullName evidence="11">Major facilitator superfamily (MFS) profile domain-containing protein</fullName>
    </recommendedName>
</protein>
<dbReference type="InterPro" id="IPR005829">
    <property type="entry name" value="Sugar_transporter_CS"/>
</dbReference>
<comment type="subcellular location">
    <subcellularLocation>
        <location evidence="1">Membrane</location>
        <topology evidence="1">Multi-pass membrane protein</topology>
    </subcellularLocation>
</comment>
<feature type="transmembrane region" description="Helical" evidence="10">
    <location>
        <begin position="202"/>
        <end position="223"/>
    </location>
</feature>
<gene>
    <name evidence="12" type="ORF">WJX73_006177</name>
</gene>
<evidence type="ECO:0000256" key="3">
    <source>
        <dbReference type="ARBA" id="ARBA00022448"/>
    </source>
</evidence>
<organism evidence="12 13">
    <name type="scientific">Symbiochloris irregularis</name>
    <dbReference type="NCBI Taxonomy" id="706552"/>
    <lineage>
        <taxon>Eukaryota</taxon>
        <taxon>Viridiplantae</taxon>
        <taxon>Chlorophyta</taxon>
        <taxon>core chlorophytes</taxon>
        <taxon>Trebouxiophyceae</taxon>
        <taxon>Trebouxiales</taxon>
        <taxon>Trebouxiaceae</taxon>
        <taxon>Symbiochloris</taxon>
    </lineage>
</organism>
<keyword evidence="8 10" id="KW-0472">Membrane</keyword>
<evidence type="ECO:0000256" key="4">
    <source>
        <dbReference type="ARBA" id="ARBA00022597"/>
    </source>
</evidence>
<feature type="transmembrane region" description="Helical" evidence="10">
    <location>
        <begin position="379"/>
        <end position="406"/>
    </location>
</feature>
<feature type="transmembrane region" description="Helical" evidence="10">
    <location>
        <begin position="445"/>
        <end position="468"/>
    </location>
</feature>
<evidence type="ECO:0000256" key="1">
    <source>
        <dbReference type="ARBA" id="ARBA00004141"/>
    </source>
</evidence>
<keyword evidence="4" id="KW-0762">Sugar transport</keyword>
<feature type="compositionally biased region" description="Polar residues" evidence="9">
    <location>
        <begin position="603"/>
        <end position="624"/>
    </location>
</feature>
<feature type="region of interest" description="Disordered" evidence="9">
    <location>
        <begin position="513"/>
        <end position="680"/>
    </location>
</feature>
<evidence type="ECO:0000259" key="11">
    <source>
        <dbReference type="PROSITE" id="PS50850"/>
    </source>
</evidence>
<dbReference type="InterPro" id="IPR005828">
    <property type="entry name" value="MFS_sugar_transport-like"/>
</dbReference>
<dbReference type="FunFam" id="1.20.1250.20:FF:000002">
    <property type="entry name" value="Sugar transport protein 13"/>
    <property type="match status" value="1"/>
</dbReference>
<keyword evidence="5 10" id="KW-0812">Transmembrane</keyword>